<dbReference type="InterPro" id="IPR055355">
    <property type="entry name" value="ZP-C"/>
</dbReference>
<gene>
    <name evidence="5 6" type="primary">LOC114844802</name>
</gene>
<dbReference type="Proteomes" id="UP000515150">
    <property type="component" value="Chromosome 17"/>
</dbReference>
<dbReference type="KEGG" id="bspl:114844802"/>
<proteinExistence type="predicted"/>
<dbReference type="InterPro" id="IPR001507">
    <property type="entry name" value="ZP_dom"/>
</dbReference>
<organism evidence="4 5">
    <name type="scientific">Betta splendens</name>
    <name type="common">Siamese fighting fish</name>
    <dbReference type="NCBI Taxonomy" id="158456"/>
    <lineage>
        <taxon>Eukaryota</taxon>
        <taxon>Metazoa</taxon>
        <taxon>Chordata</taxon>
        <taxon>Craniata</taxon>
        <taxon>Vertebrata</taxon>
        <taxon>Euteleostomi</taxon>
        <taxon>Actinopterygii</taxon>
        <taxon>Neopterygii</taxon>
        <taxon>Teleostei</taxon>
        <taxon>Neoteleostei</taxon>
        <taxon>Acanthomorphata</taxon>
        <taxon>Anabantaria</taxon>
        <taxon>Anabantiformes</taxon>
        <taxon>Anabantoidei</taxon>
        <taxon>Osphronemidae</taxon>
        <taxon>Betta</taxon>
    </lineage>
</organism>
<dbReference type="InParanoid" id="A0A6P7L506"/>
<dbReference type="Pfam" id="PF00100">
    <property type="entry name" value="Zona_pellucida"/>
    <property type="match status" value="1"/>
</dbReference>
<name>A0A6P7L506_BETSP</name>
<keyword evidence="4" id="KW-1185">Reference proteome</keyword>
<dbReference type="GeneTree" id="ENSGT01030000234567"/>
<dbReference type="AlphaFoldDB" id="A0A6P7L506"/>
<dbReference type="GeneID" id="114844802"/>
<dbReference type="PANTHER" id="PTHR11576:SF3">
    <property type="entry name" value="SI:CH211-14A17.6-RELATED"/>
    <property type="match status" value="1"/>
</dbReference>
<feature type="domain" description="ZP" evidence="3">
    <location>
        <begin position="52"/>
        <end position="293"/>
    </location>
</feature>
<dbReference type="PRINTS" id="PR00023">
    <property type="entry name" value="ZPELLUCIDA"/>
</dbReference>
<evidence type="ECO:0000313" key="4">
    <source>
        <dbReference type="Proteomes" id="UP000515150"/>
    </source>
</evidence>
<reference evidence="5 6" key="1">
    <citation type="submission" date="2025-04" db="UniProtKB">
        <authorList>
            <consortium name="RefSeq"/>
        </authorList>
    </citation>
    <scope>IDENTIFICATION</scope>
</reference>
<accession>A0A6P7L506</accession>
<sequence length="344" mass="38173">MRLIMLMCSSLRDKSTHSNSCGCSAMMALFWQGAVLLSLAAAGSVYADMKLNCWPDFVMLVWTESRSQADFARFRLGNCSPTSFTASEAVFNVYFSNCNFRRLITGDRLMYTNELSYVSSPGSDLAHTITHLVVCSYKRPKGWRPQIYDAVFNTYSQGHLEFHISLGSDDFSSPAASTTFPLGSLMPIMASVEQKAHHPLLLLLEECVATTTPKLQPDSKVYPLITNKGCLVDSKTSHSTFKPRKKASEIHLALQAFRFALGQEVFIHCQLGVWDPADLDPAKKACHYVKHHGWELMDNPKKSNLCNCCDSTCKSRSLRSIAPGTLGMVHNALLEPQIITEGIS</sequence>
<dbReference type="SMART" id="SM00241">
    <property type="entry name" value="ZP"/>
    <property type="match status" value="1"/>
</dbReference>
<dbReference type="GO" id="GO:0032190">
    <property type="term" value="F:acrosin binding"/>
    <property type="evidence" value="ECO:0007669"/>
    <property type="project" value="TreeGrafter"/>
</dbReference>
<keyword evidence="1" id="KW-1015">Disulfide bond</keyword>
<protein>
    <submittedName>
        <fullName evidence="5 6">Zona pellucida sperm-binding protein 3-like</fullName>
    </submittedName>
</protein>
<dbReference type="FunFam" id="2.60.40.4100:FF:000002">
    <property type="entry name" value="Zona pellucida sperm-binding protein 3"/>
    <property type="match status" value="1"/>
</dbReference>
<dbReference type="Gene3D" id="2.60.40.4100">
    <property type="entry name" value="Zona pellucida, ZP-C domain"/>
    <property type="match status" value="1"/>
</dbReference>
<dbReference type="PANTHER" id="PTHR11576">
    <property type="entry name" value="ZONA PELLUCIDA SPERM-BINDING PROTEIN 3"/>
    <property type="match status" value="1"/>
</dbReference>
<dbReference type="GO" id="GO:0007339">
    <property type="term" value="P:binding of sperm to zona pellucida"/>
    <property type="evidence" value="ECO:0007669"/>
    <property type="project" value="TreeGrafter"/>
</dbReference>
<dbReference type="Gene3D" id="2.60.40.3210">
    <property type="entry name" value="Zona pellucida, ZP-N domain"/>
    <property type="match status" value="1"/>
</dbReference>
<dbReference type="InterPro" id="IPR048290">
    <property type="entry name" value="ZP_chr"/>
</dbReference>
<evidence type="ECO:0000313" key="5">
    <source>
        <dbReference type="RefSeq" id="XP_028988239.2"/>
    </source>
</evidence>
<evidence type="ECO:0000256" key="2">
    <source>
        <dbReference type="ARBA" id="ARBA00023180"/>
    </source>
</evidence>
<dbReference type="OrthoDB" id="9928644at2759"/>
<dbReference type="GO" id="GO:0035803">
    <property type="term" value="P:egg coat formation"/>
    <property type="evidence" value="ECO:0007669"/>
    <property type="project" value="TreeGrafter"/>
</dbReference>
<dbReference type="RefSeq" id="XP_055359694.1">
    <property type="nucleotide sequence ID" value="XM_055503719.1"/>
</dbReference>
<dbReference type="GO" id="GO:2000344">
    <property type="term" value="P:positive regulation of acrosome reaction"/>
    <property type="evidence" value="ECO:0007669"/>
    <property type="project" value="TreeGrafter"/>
</dbReference>
<dbReference type="InterPro" id="IPR042235">
    <property type="entry name" value="ZP-C_dom"/>
</dbReference>
<evidence type="ECO:0000259" key="3">
    <source>
        <dbReference type="PROSITE" id="PS51034"/>
    </source>
</evidence>
<dbReference type="PROSITE" id="PS51034">
    <property type="entry name" value="ZP_2"/>
    <property type="match status" value="1"/>
</dbReference>
<dbReference type="RefSeq" id="XP_028988239.2">
    <property type="nucleotide sequence ID" value="XM_029132406.3"/>
</dbReference>
<dbReference type="GO" id="GO:0031012">
    <property type="term" value="C:extracellular matrix"/>
    <property type="evidence" value="ECO:0007669"/>
    <property type="project" value="TreeGrafter"/>
</dbReference>
<evidence type="ECO:0000313" key="6">
    <source>
        <dbReference type="RefSeq" id="XP_055359694.1"/>
    </source>
</evidence>
<keyword evidence="2" id="KW-0325">Glycoprotein</keyword>
<evidence type="ECO:0000256" key="1">
    <source>
        <dbReference type="ARBA" id="ARBA00023157"/>
    </source>
</evidence>